<dbReference type="InterPro" id="IPR000073">
    <property type="entry name" value="AB_hydrolase_1"/>
</dbReference>
<keyword evidence="3" id="KW-1185">Reference proteome</keyword>
<dbReference type="PANTHER" id="PTHR37017">
    <property type="entry name" value="AB HYDROLASE-1 DOMAIN-CONTAINING PROTEIN-RELATED"/>
    <property type="match status" value="1"/>
</dbReference>
<sequence length="217" mass="23322">MDDILLIHGAWHGGWCWDATAAALRARGWRVACPDLPNAADTTLAQAVAALPPARVILGHSMGGILAEALASRHPPCALIHLCSYLPLPGDSLAALDRLIPAPPRAWPRDPEGRLILPPDAARALMLHGLSDAQAMQAIASLRPQPVGPLRDRWPGPRAAVARHYVLCGQDRAIAPALQRAMLARAPVQHLHEADWDHSPFLTDPQGLADLVDRIAR</sequence>
<evidence type="ECO:0000313" key="3">
    <source>
        <dbReference type="Proteomes" id="UP000306223"/>
    </source>
</evidence>
<reference evidence="2 3" key="1">
    <citation type="submission" date="2019-04" db="EMBL/GenBank/DDBJ databases">
        <authorList>
            <person name="Li J."/>
        </authorList>
    </citation>
    <scope>NUCLEOTIDE SEQUENCE [LARGE SCALE GENOMIC DNA]</scope>
    <source>
        <strain evidence="2 3">CCTCC AB2016182</strain>
    </source>
</reference>
<name>A0A4V5MW82_9RHOB</name>
<keyword evidence="2" id="KW-0378">Hydrolase</keyword>
<feature type="domain" description="AB hydrolase-1" evidence="1">
    <location>
        <begin position="4"/>
        <end position="210"/>
    </location>
</feature>
<dbReference type="OrthoDB" id="9814966at2"/>
<dbReference type="InterPro" id="IPR029058">
    <property type="entry name" value="AB_hydrolase_fold"/>
</dbReference>
<dbReference type="SUPFAM" id="SSF53474">
    <property type="entry name" value="alpha/beta-Hydrolases"/>
    <property type="match status" value="1"/>
</dbReference>
<organism evidence="2 3">
    <name type="scientific">Paracoccus hibiscisoli</name>
    <dbReference type="NCBI Taxonomy" id="2023261"/>
    <lineage>
        <taxon>Bacteria</taxon>
        <taxon>Pseudomonadati</taxon>
        <taxon>Pseudomonadota</taxon>
        <taxon>Alphaproteobacteria</taxon>
        <taxon>Rhodobacterales</taxon>
        <taxon>Paracoccaceae</taxon>
        <taxon>Paracoccus</taxon>
    </lineage>
</organism>
<dbReference type="EMBL" id="SUNH01000007">
    <property type="protein sequence ID" value="TJZ85958.1"/>
    <property type="molecule type" value="Genomic_DNA"/>
</dbReference>
<accession>A0A4V5MW82</accession>
<dbReference type="Gene3D" id="3.40.50.1820">
    <property type="entry name" value="alpha/beta hydrolase"/>
    <property type="match status" value="1"/>
</dbReference>
<protein>
    <submittedName>
        <fullName evidence="2">Alpha/beta fold hydrolase</fullName>
    </submittedName>
</protein>
<dbReference type="RefSeq" id="WP_136855881.1">
    <property type="nucleotide sequence ID" value="NZ_SUNH01000007.1"/>
</dbReference>
<evidence type="ECO:0000313" key="2">
    <source>
        <dbReference type="EMBL" id="TJZ85958.1"/>
    </source>
</evidence>
<dbReference type="Pfam" id="PF12697">
    <property type="entry name" value="Abhydrolase_6"/>
    <property type="match status" value="1"/>
</dbReference>
<comment type="caution">
    <text evidence="2">The sequence shown here is derived from an EMBL/GenBank/DDBJ whole genome shotgun (WGS) entry which is preliminary data.</text>
</comment>
<dbReference type="PANTHER" id="PTHR37017:SF11">
    <property type="entry name" value="ESTERASE_LIPASE_THIOESTERASE DOMAIN-CONTAINING PROTEIN"/>
    <property type="match status" value="1"/>
</dbReference>
<dbReference type="GO" id="GO:0016787">
    <property type="term" value="F:hydrolase activity"/>
    <property type="evidence" value="ECO:0007669"/>
    <property type="project" value="UniProtKB-KW"/>
</dbReference>
<proteinExistence type="predicted"/>
<dbReference type="Proteomes" id="UP000306223">
    <property type="component" value="Unassembled WGS sequence"/>
</dbReference>
<gene>
    <name evidence="2" type="ORF">FA740_06060</name>
</gene>
<evidence type="ECO:0000259" key="1">
    <source>
        <dbReference type="Pfam" id="PF12697"/>
    </source>
</evidence>
<dbReference type="InterPro" id="IPR052897">
    <property type="entry name" value="Sec-Metab_Biosynth_Hydrolase"/>
</dbReference>
<dbReference type="AlphaFoldDB" id="A0A4V5MW82"/>